<dbReference type="EMBL" id="MLFR01000028">
    <property type="protein sequence ID" value="ORM67099.1"/>
    <property type="molecule type" value="Genomic_DNA"/>
</dbReference>
<proteinExistence type="predicted"/>
<keyword evidence="1" id="KW-0472">Membrane</keyword>
<evidence type="ECO:0000313" key="3">
    <source>
        <dbReference type="Proteomes" id="UP000193558"/>
    </source>
</evidence>
<evidence type="ECO:0000256" key="1">
    <source>
        <dbReference type="SAM" id="Phobius"/>
    </source>
</evidence>
<sequence length="54" mass="6046">MPIEVSKMKDTVTPAPWWKRVMWLVIIYGASVLALAGVASLFRMMMNAAGMHTH</sequence>
<dbReference type="Proteomes" id="UP000193558">
    <property type="component" value="Unassembled WGS sequence"/>
</dbReference>
<organism evidence="2 3">
    <name type="scientific">Pantoea rwandensis</name>
    <dbReference type="NCBI Taxonomy" id="1076550"/>
    <lineage>
        <taxon>Bacteria</taxon>
        <taxon>Pseudomonadati</taxon>
        <taxon>Pseudomonadota</taxon>
        <taxon>Gammaproteobacteria</taxon>
        <taxon>Enterobacterales</taxon>
        <taxon>Erwiniaceae</taxon>
        <taxon>Pantoea</taxon>
    </lineage>
</organism>
<dbReference type="RefSeq" id="WP_084936535.1">
    <property type="nucleotide sequence ID" value="NZ_MLFR01000028.1"/>
</dbReference>
<gene>
    <name evidence="2" type="ORF">HA51_20895</name>
</gene>
<accession>A0A1X1CRP0</accession>
<keyword evidence="1" id="KW-1133">Transmembrane helix</keyword>
<protein>
    <submittedName>
        <fullName evidence="2">DUF2474 domain-containing protein</fullName>
    </submittedName>
</protein>
<dbReference type="AlphaFoldDB" id="A0A1X1CRP0"/>
<keyword evidence="1" id="KW-0812">Transmembrane</keyword>
<comment type="caution">
    <text evidence="2">The sequence shown here is derived from an EMBL/GenBank/DDBJ whole genome shotgun (WGS) entry which is preliminary data.</text>
</comment>
<dbReference type="InterPro" id="IPR018895">
    <property type="entry name" value="DUF2474"/>
</dbReference>
<evidence type="ECO:0000313" key="2">
    <source>
        <dbReference type="EMBL" id="ORM67099.1"/>
    </source>
</evidence>
<reference evidence="2 3" key="1">
    <citation type="journal article" date="2017" name="Antonie Van Leeuwenhoek">
        <title>Phylogenomic resolution of the bacterial genus Pantoea and its relationship with Erwinia and Tatumella.</title>
        <authorList>
            <person name="Palmer M."/>
            <person name="Steenkamp E.T."/>
            <person name="Coetzee M.P."/>
            <person name="Chan W.Y."/>
            <person name="van Zyl E."/>
            <person name="De Maayer P."/>
            <person name="Coutinho T.A."/>
            <person name="Blom J."/>
            <person name="Smits T.H."/>
            <person name="Duffy B."/>
            <person name="Venter S.N."/>
        </authorList>
    </citation>
    <scope>NUCLEOTIDE SEQUENCE [LARGE SCALE GENOMIC DNA]</scope>
    <source>
        <strain evidence="2 3">LMG 26275</strain>
    </source>
</reference>
<name>A0A1X1CRP0_9GAMM</name>
<dbReference type="Pfam" id="PF10617">
    <property type="entry name" value="DUF2474"/>
    <property type="match status" value="1"/>
</dbReference>
<feature type="transmembrane region" description="Helical" evidence="1">
    <location>
        <begin position="20"/>
        <end position="42"/>
    </location>
</feature>